<accession>A0A9N9L5D2</accession>
<keyword evidence="3" id="KW-1185">Reference proteome</keyword>
<dbReference type="PANTHER" id="PTHR24148:SF73">
    <property type="entry name" value="HET DOMAIN PROTEIN (AFU_ORTHOLOGUE AFUA_8G01020)"/>
    <property type="match status" value="1"/>
</dbReference>
<proteinExistence type="predicted"/>
<feature type="domain" description="Heterokaryon incompatibility" evidence="1">
    <location>
        <begin position="48"/>
        <end position="195"/>
    </location>
</feature>
<evidence type="ECO:0000313" key="3">
    <source>
        <dbReference type="Proteomes" id="UP000696280"/>
    </source>
</evidence>
<dbReference type="EMBL" id="CAJVRL010000082">
    <property type="protein sequence ID" value="CAG8958443.1"/>
    <property type="molecule type" value="Genomic_DNA"/>
</dbReference>
<dbReference type="Pfam" id="PF06985">
    <property type="entry name" value="HET"/>
    <property type="match status" value="1"/>
</dbReference>
<dbReference type="Proteomes" id="UP000696280">
    <property type="component" value="Unassembled WGS sequence"/>
</dbReference>
<dbReference type="InterPro" id="IPR010730">
    <property type="entry name" value="HET"/>
</dbReference>
<sequence length="606" mass="68161">MSGFFQYTPLELNGNTIRLLRILRNKPQDPVGIYCSLAQVSLNNHPAYHALSYAWSDESSSHLLPEEITVEGQKLTVSPNLGAALKARRERQLGDIPIWIDAICINQSDITEKSHQILRMRQIYTQAELVTVWLGPEKDDSKMAFDMIQSISQQGESSEEWIKNSLVTRDHSREWQALYHMLRRSWWRRIWIIQEMVAARNAIVFCGPHSLEPADISSCLDVLIKQQRIQRPLLLKQEGLVLEHGTFSLAGTYFHREPWKDDTLLRTLYRTGPALASDARDKIYAILNLACDSPDIVPHPDYKVSTAETYTQATIKIIENSKCLDILSLAGPTVYERVLDIQLPSWVPDFSHRVTSTINSSISSLTPVCAAGKCNATVSFIEERGILNVRGFVVDRIDGLAQVLTNSSSEATLLQSTSTSVAYNEQTIMEAISQSLIAGSLPPLQEPTAETLQDVTDLFIQQCNSTSQSNTTAFNTNTFSEWYQYNKDLRVSGKSIEQWVYEHIARQEDLSWRSTLSEFFDYRDAQHWNSRRLITTLSGNVGLGGIGCKGGDLICIIFGCSTPIILREIGSSFMLVGEAYVHGIMKGEAVKAVVSRNYVVREFELI</sequence>
<name>A0A9N9L5D2_9HELO</name>
<dbReference type="AlphaFoldDB" id="A0A9N9L5D2"/>
<protein>
    <recommendedName>
        <fullName evidence="1">Heterokaryon incompatibility domain-containing protein</fullName>
    </recommendedName>
</protein>
<dbReference type="PANTHER" id="PTHR24148">
    <property type="entry name" value="ANKYRIN REPEAT DOMAIN-CONTAINING PROTEIN 39 HOMOLOG-RELATED"/>
    <property type="match status" value="1"/>
</dbReference>
<dbReference type="Pfam" id="PF26639">
    <property type="entry name" value="Het-6_barrel"/>
    <property type="match status" value="1"/>
</dbReference>
<dbReference type="OrthoDB" id="2157530at2759"/>
<reference evidence="2" key="1">
    <citation type="submission" date="2021-07" db="EMBL/GenBank/DDBJ databases">
        <authorList>
            <person name="Durling M."/>
        </authorList>
    </citation>
    <scope>NUCLEOTIDE SEQUENCE</scope>
</reference>
<gene>
    <name evidence="2" type="ORF">HYFRA_00011120</name>
</gene>
<dbReference type="InterPro" id="IPR052895">
    <property type="entry name" value="HetReg/Transcr_Mod"/>
</dbReference>
<evidence type="ECO:0000313" key="2">
    <source>
        <dbReference type="EMBL" id="CAG8958443.1"/>
    </source>
</evidence>
<evidence type="ECO:0000259" key="1">
    <source>
        <dbReference type="Pfam" id="PF06985"/>
    </source>
</evidence>
<organism evidence="2 3">
    <name type="scientific">Hymenoscyphus fraxineus</name>
    <dbReference type="NCBI Taxonomy" id="746836"/>
    <lineage>
        <taxon>Eukaryota</taxon>
        <taxon>Fungi</taxon>
        <taxon>Dikarya</taxon>
        <taxon>Ascomycota</taxon>
        <taxon>Pezizomycotina</taxon>
        <taxon>Leotiomycetes</taxon>
        <taxon>Helotiales</taxon>
        <taxon>Helotiaceae</taxon>
        <taxon>Hymenoscyphus</taxon>
    </lineage>
</organism>
<comment type="caution">
    <text evidence="2">The sequence shown here is derived from an EMBL/GenBank/DDBJ whole genome shotgun (WGS) entry which is preliminary data.</text>
</comment>